<accession>A0A367XGA0</accession>
<name>A0A367XGA0_9PROT</name>
<reference evidence="1 2" key="1">
    <citation type="submission" date="2014-07" db="EMBL/GenBank/DDBJ databases">
        <title>Draft genome sequence of Thalassospira profundimaris S25-3-2.</title>
        <authorList>
            <person name="Lai Q."/>
            <person name="Shao Z."/>
        </authorList>
    </citation>
    <scope>NUCLEOTIDE SEQUENCE [LARGE SCALE GENOMIC DNA]</scope>
    <source>
        <strain evidence="1 2">S25-3-2</strain>
    </source>
</reference>
<proteinExistence type="predicted"/>
<dbReference type="AlphaFoldDB" id="A0A367XGA0"/>
<dbReference type="Proteomes" id="UP000252517">
    <property type="component" value="Unassembled WGS sequence"/>
</dbReference>
<comment type="caution">
    <text evidence="1">The sequence shown here is derived from an EMBL/GenBank/DDBJ whole genome shotgun (WGS) entry which is preliminary data.</text>
</comment>
<protein>
    <submittedName>
        <fullName evidence="1">Uncharacterized protein</fullName>
    </submittedName>
</protein>
<evidence type="ECO:0000313" key="2">
    <source>
        <dbReference type="Proteomes" id="UP000252517"/>
    </source>
</evidence>
<dbReference type="EMBL" id="JPWH01000005">
    <property type="protein sequence ID" value="RCK51702.1"/>
    <property type="molecule type" value="Genomic_DNA"/>
</dbReference>
<gene>
    <name evidence="1" type="ORF">TH25_08475</name>
</gene>
<sequence>MCALTWTLEDHEREAIANSATRAFRSDVVDHALSKLRFNDAEISQDDLQKIGEMLFDHAHELLGKYPEANYKSYVLMVMLYFIQGIEEINKPHMQEALTNDRIGINTRVQCAYGIVRYFMNERSG</sequence>
<evidence type="ECO:0000313" key="1">
    <source>
        <dbReference type="EMBL" id="RCK51702.1"/>
    </source>
</evidence>
<organism evidence="1 2">
    <name type="scientific">Thalassospira profundimaris</name>
    <dbReference type="NCBI Taxonomy" id="502049"/>
    <lineage>
        <taxon>Bacteria</taxon>
        <taxon>Pseudomonadati</taxon>
        <taxon>Pseudomonadota</taxon>
        <taxon>Alphaproteobacteria</taxon>
        <taxon>Rhodospirillales</taxon>
        <taxon>Thalassospiraceae</taxon>
        <taxon>Thalassospira</taxon>
    </lineage>
</organism>